<feature type="signal peptide" evidence="1">
    <location>
        <begin position="1"/>
        <end position="31"/>
    </location>
</feature>
<dbReference type="RefSeq" id="WP_200197714.1">
    <property type="nucleotide sequence ID" value="NZ_JAENHM010000072.1"/>
</dbReference>
<feature type="chain" id="PRO_5046384646" evidence="1">
    <location>
        <begin position="32"/>
        <end position="172"/>
    </location>
</feature>
<evidence type="ECO:0000313" key="2">
    <source>
        <dbReference type="EMBL" id="MBK1840997.1"/>
    </source>
</evidence>
<dbReference type="Proteomes" id="UP000652760">
    <property type="component" value="Unassembled WGS sequence"/>
</dbReference>
<keyword evidence="1" id="KW-0732">Signal</keyword>
<protein>
    <submittedName>
        <fullName evidence="2">Lytic transglycosylase domain-containing protein</fullName>
    </submittedName>
</protein>
<reference evidence="3" key="1">
    <citation type="submission" date="2021-01" db="EMBL/GenBank/DDBJ databases">
        <title>Genome public.</title>
        <authorList>
            <person name="Liu C."/>
            <person name="Sun Q."/>
        </authorList>
    </citation>
    <scope>NUCLEOTIDE SEQUENCE [LARGE SCALE GENOMIC DNA]</scope>
    <source>
        <strain evidence="3">YIM B02556</strain>
    </source>
</reference>
<evidence type="ECO:0000313" key="3">
    <source>
        <dbReference type="Proteomes" id="UP000652760"/>
    </source>
</evidence>
<proteinExistence type="predicted"/>
<organism evidence="2 3">
    <name type="scientific">Azospirillum endophyticum</name>
    <dbReference type="NCBI Taxonomy" id="2800326"/>
    <lineage>
        <taxon>Bacteria</taxon>
        <taxon>Pseudomonadati</taxon>
        <taxon>Pseudomonadota</taxon>
        <taxon>Alphaproteobacteria</taxon>
        <taxon>Rhodospirillales</taxon>
        <taxon>Azospirillaceae</taxon>
        <taxon>Azospirillum</taxon>
    </lineage>
</organism>
<dbReference type="CDD" id="cd13400">
    <property type="entry name" value="LT_IagB-like"/>
    <property type="match status" value="1"/>
</dbReference>
<keyword evidence="3" id="KW-1185">Reference proteome</keyword>
<dbReference type="SUPFAM" id="SSF53955">
    <property type="entry name" value="Lysozyme-like"/>
    <property type="match status" value="1"/>
</dbReference>
<gene>
    <name evidence="2" type="ORF">JHL17_26700</name>
</gene>
<accession>A0ABS1FC34</accession>
<sequence length="172" mass="18706">MKRWVRIDLAGMLSKALLAAALLTAALPALADRPPKGIAAVPPHCLDMAAVEWQVPADALRLILAVEQGTPGACSANSNGTKDCGPGQINSIWFPVIAAGRVPPEVVQQALTFDPCYNIRVTAWILRREIDAVGWENFWTAVGNYHSRTPEFHARYLRRVIEAAKSLSAQPK</sequence>
<evidence type="ECO:0000256" key="1">
    <source>
        <dbReference type="SAM" id="SignalP"/>
    </source>
</evidence>
<name>A0ABS1FC34_9PROT</name>
<comment type="caution">
    <text evidence="2">The sequence shown here is derived from an EMBL/GenBank/DDBJ whole genome shotgun (WGS) entry which is preliminary data.</text>
</comment>
<dbReference type="InterPro" id="IPR023346">
    <property type="entry name" value="Lysozyme-like_dom_sf"/>
</dbReference>
<dbReference type="EMBL" id="JAENHM010000072">
    <property type="protein sequence ID" value="MBK1840997.1"/>
    <property type="molecule type" value="Genomic_DNA"/>
</dbReference>